<keyword evidence="3" id="KW-1185">Reference proteome</keyword>
<dbReference type="InterPro" id="IPR011705">
    <property type="entry name" value="BACK"/>
</dbReference>
<dbReference type="AlphaFoldDB" id="A0A183F8M4"/>
<protein>
    <submittedName>
        <fullName evidence="4">BACK domain-containing protein</fullName>
    </submittedName>
</protein>
<organism evidence="3 4">
    <name type="scientific">Heligmosomoides polygyrus</name>
    <name type="common">Parasitic roundworm</name>
    <dbReference type="NCBI Taxonomy" id="6339"/>
    <lineage>
        <taxon>Eukaryota</taxon>
        <taxon>Metazoa</taxon>
        <taxon>Ecdysozoa</taxon>
        <taxon>Nematoda</taxon>
        <taxon>Chromadorea</taxon>
        <taxon>Rhabditida</taxon>
        <taxon>Rhabditina</taxon>
        <taxon>Rhabditomorpha</taxon>
        <taxon>Strongyloidea</taxon>
        <taxon>Heligmosomidae</taxon>
        <taxon>Heligmosomoides</taxon>
    </lineage>
</organism>
<dbReference type="PANTHER" id="PTHR46306">
    <property type="entry name" value="BTB/POZ DOMAIN-CONTAINING PROTEIN 9"/>
    <property type="match status" value="1"/>
</dbReference>
<feature type="domain" description="BACK" evidence="1">
    <location>
        <begin position="41"/>
        <end position="114"/>
    </location>
</feature>
<dbReference type="GO" id="GO:0005737">
    <property type="term" value="C:cytoplasm"/>
    <property type="evidence" value="ECO:0007669"/>
    <property type="project" value="TreeGrafter"/>
</dbReference>
<sequence>MRKTRGDVMMAMHELQVLFATMHSIETKVDGTAEAQQSNVKKHFLTLNQEVVMKMLRRNTFSAAEIDIFKAVSEWIRAQTWTEGSIVRALVEMLLLEKCLHLDLISSKELLSTVSCSAIFAANSDTFDRFILDAFRSKYQDTVADMRGAVVLNQRVIALELGAAIVEGENRDALLKNVQGLAESTPFRQYDKICCL</sequence>
<dbReference type="Pfam" id="PF07707">
    <property type="entry name" value="BACK"/>
    <property type="match status" value="1"/>
</dbReference>
<dbReference type="OrthoDB" id="6408997at2759"/>
<evidence type="ECO:0000313" key="3">
    <source>
        <dbReference type="Proteomes" id="UP000050761"/>
    </source>
</evidence>
<dbReference type="PANTHER" id="PTHR46306:SF1">
    <property type="entry name" value="BTB_POZ DOMAIN-CONTAINING PROTEIN 9"/>
    <property type="match status" value="1"/>
</dbReference>
<reference evidence="2 3" key="1">
    <citation type="submission" date="2018-11" db="EMBL/GenBank/DDBJ databases">
        <authorList>
            <consortium name="Pathogen Informatics"/>
        </authorList>
    </citation>
    <scope>NUCLEOTIDE SEQUENCE [LARGE SCALE GENOMIC DNA]</scope>
</reference>
<gene>
    <name evidence="2" type="ORF">HPBE_LOCUS2517</name>
</gene>
<evidence type="ECO:0000313" key="4">
    <source>
        <dbReference type="WBParaSite" id="HPBE_0000251601-mRNA-1"/>
    </source>
</evidence>
<dbReference type="EMBL" id="UZAH01003931">
    <property type="protein sequence ID" value="VDO25885.1"/>
    <property type="molecule type" value="Genomic_DNA"/>
</dbReference>
<evidence type="ECO:0000313" key="2">
    <source>
        <dbReference type="EMBL" id="VDO25885.1"/>
    </source>
</evidence>
<evidence type="ECO:0000259" key="1">
    <source>
        <dbReference type="Pfam" id="PF07707"/>
    </source>
</evidence>
<reference evidence="4" key="2">
    <citation type="submission" date="2019-09" db="UniProtKB">
        <authorList>
            <consortium name="WormBaseParasite"/>
        </authorList>
    </citation>
    <scope>IDENTIFICATION</scope>
</reference>
<dbReference type="Proteomes" id="UP000050761">
    <property type="component" value="Unassembled WGS sequence"/>
</dbReference>
<dbReference type="InterPro" id="IPR052407">
    <property type="entry name" value="BTB_POZ_domain_cont_9"/>
</dbReference>
<dbReference type="Gene3D" id="1.25.40.420">
    <property type="match status" value="1"/>
</dbReference>
<accession>A0A3P7XJB5</accession>
<accession>A0A183F8M4</accession>
<proteinExistence type="predicted"/>
<name>A0A183F8M4_HELPZ</name>
<dbReference type="WBParaSite" id="HPBE_0000251601-mRNA-1">
    <property type="protein sequence ID" value="HPBE_0000251601-mRNA-1"/>
    <property type="gene ID" value="HPBE_0000251601"/>
</dbReference>